<name>A0ABU5VPR7_9PSED</name>
<evidence type="ECO:0000259" key="1">
    <source>
        <dbReference type="Pfam" id="PF20178"/>
    </source>
</evidence>
<accession>A0ABU5VPR7</accession>
<protein>
    <submittedName>
        <fullName evidence="2">Glycosyltransferase</fullName>
    </submittedName>
</protein>
<reference evidence="2 3" key="1">
    <citation type="submission" date="2023-12" db="EMBL/GenBank/DDBJ databases">
        <title>Pseudomonas machongensis sp. nov., isolated from wilted pepper plants (Capsicum annuum).</title>
        <authorList>
            <person name="Qiu M."/>
            <person name="Li Y."/>
            <person name="Liu Q."/>
            <person name="Zhang X."/>
            <person name="Huang Y."/>
            <person name="Guo R."/>
            <person name="Hu M."/>
            <person name="Zhou J."/>
            <person name="Zhou X."/>
        </authorList>
    </citation>
    <scope>NUCLEOTIDE SEQUENCE [LARGE SCALE GENOMIC DNA]</scope>
    <source>
        <strain evidence="2 3">MH2</strain>
    </source>
</reference>
<organism evidence="2 3">
    <name type="scientific">Pseudomonas machongensis</name>
    <dbReference type="NCBI Taxonomy" id="3110229"/>
    <lineage>
        <taxon>Bacteria</taxon>
        <taxon>Pseudomonadati</taxon>
        <taxon>Pseudomonadota</taxon>
        <taxon>Gammaproteobacteria</taxon>
        <taxon>Pseudomonadales</taxon>
        <taxon>Pseudomonadaceae</taxon>
        <taxon>Pseudomonas</taxon>
    </lineage>
</organism>
<dbReference type="Pfam" id="PF20178">
    <property type="entry name" value="ToxA_N"/>
    <property type="match status" value="1"/>
</dbReference>
<dbReference type="SUPFAM" id="SSF53448">
    <property type="entry name" value="Nucleotide-diphospho-sugar transferases"/>
    <property type="match status" value="1"/>
</dbReference>
<sequence length="1205" mass="133999">MTLDQVHDALKLIDAKTVLSRFEVDAQTYWEVPAQLSLAPRQLAMEQQVRASLADDVQLLESVGTLTAQARALIEDIVAHPRFSDRSVPRGVYDLTVRTGGSSKSFSLPGMLVLSEIPAGYDPALSYVTERQALTGEAVLYCSGHFGFIRRHDNLQATLDGVRKALLEDRAWGLALLMRLAPEAQQALLEEWEREDASFEVRAGVIEGNPFEHLARQQCEAWRASATCELPGVWDDRIGLDVSRARSTQVLLAFEAERQSLRAQLPDGLRNLAQAQQDMLDGLLLDIAQQQSLAEDYWQQLPAFEDFARDRIRAELRKDGQDLDPRAVTVEIDVVQYSPELPESELAPGVTPDLGQAQSVQSECSLLEYIAMRMDARADASWTVEFSGVTQAQSRYLSSTRLGSLIQRLDLQTHYRQAISDALKTPSDGETKALHQRRHDAATSLFEKRLRLDAFLAHATGDLDDSGYQVVQDILDHPSPDQRPIREGQRAELQWLTLGGNSLRDVLIFHEVGESSLICYTPGHPSGKPFRRHSSRSALRSVLAQELEGLQRMSPWPASAEYWVSRFGRHQLGTALPLLLRIADGKAGAELATQTLNQPIGKAIFNYRIAYLLAEGNSLAVSDAELRLERGLDIAVTVFRVLSALIPARVMTVLDLAELGYYMFNSYAALASGQREQAGTYALEALTSLSGLANAKFYRFRAPVASGVPLRLMGGSGVRSVVAIDEVPKPQGAPFVISHGLRKGLLVFDGRLNVSLQGRYYPVYEVRDPLQRTSTFYIGSGDGVQSRSLFSNPDPRIERDPRTGDWLIVRRPGLLGGMDQPLPVRPMPVKVMRGVRESANSSGRTFRIMDGTQEVEVLFDLDYCCWYSSSKGRYYRRDEQTNTYLGAVDPGPAASRLERQQARLELECLQRPVLPELPPSSGLELLPKVIHQIWIGSADNLIASHDSTLKGNIEMARAGGYQLHLHFLGRSGWGVNNALQLRKLRSRYPGATCTSLKGDAFFKDFEEGPQGEVFKFFLRPETRNYAAACDALRYKLIDELGGVYMDMDDVLLRPLPQLTLRPGQLAVGGVVSNATLMLNGPNNSHFASLKGNPLLDAVLREMSQRFSASRKLGHRPKFSDPGFTEYMREVSRVTGPGLLNTMRHRASAIEKALTEAKLYIFHSQDNGVRPERAVFEWVKRVSALLTPLEDYINVGNAHSWKTGRR</sequence>
<dbReference type="InterPro" id="IPR007577">
    <property type="entry name" value="GlycoTrfase_DXD_sugar-bd_CS"/>
</dbReference>
<dbReference type="Gene3D" id="3.90.550.20">
    <property type="match status" value="1"/>
</dbReference>
<gene>
    <name evidence="2" type="ORF">VA602_23875</name>
</gene>
<proteinExistence type="predicted"/>
<keyword evidence="3" id="KW-1185">Reference proteome</keyword>
<dbReference type="Pfam" id="PF04488">
    <property type="entry name" value="Gly_transf_sug"/>
    <property type="match status" value="1"/>
</dbReference>
<dbReference type="RefSeq" id="WP_323454515.1">
    <property type="nucleotide sequence ID" value="NZ_JAYFUI010000190.1"/>
</dbReference>
<feature type="domain" description="Dermonecrotic toxin N-terminal" evidence="1">
    <location>
        <begin position="299"/>
        <end position="547"/>
    </location>
</feature>
<comment type="caution">
    <text evidence="2">The sequence shown here is derived from an EMBL/GenBank/DDBJ whole genome shotgun (WGS) entry which is preliminary data.</text>
</comment>
<evidence type="ECO:0000313" key="3">
    <source>
        <dbReference type="Proteomes" id="UP001302573"/>
    </source>
</evidence>
<dbReference type="EMBL" id="JAYFUI010000190">
    <property type="protein sequence ID" value="MEA5674360.1"/>
    <property type="molecule type" value="Genomic_DNA"/>
</dbReference>
<dbReference type="InterPro" id="IPR046673">
    <property type="entry name" value="ToxA_N"/>
</dbReference>
<dbReference type="InterPro" id="IPR029044">
    <property type="entry name" value="Nucleotide-diphossugar_trans"/>
</dbReference>
<evidence type="ECO:0000313" key="2">
    <source>
        <dbReference type="EMBL" id="MEA5674360.1"/>
    </source>
</evidence>
<dbReference type="Proteomes" id="UP001302573">
    <property type="component" value="Unassembled WGS sequence"/>
</dbReference>